<evidence type="ECO:0000313" key="4">
    <source>
        <dbReference type="EMBL" id="GAU43896.1"/>
    </source>
</evidence>
<keyword evidence="2" id="KW-1133">Transmembrane helix</keyword>
<dbReference type="OrthoDB" id="1436584at2759"/>
<accession>A0A2Z6NJF7</accession>
<feature type="domain" description="Reverse transcriptase/retrotransposon-derived protein RNase H-like" evidence="3">
    <location>
        <begin position="394"/>
        <end position="440"/>
    </location>
</feature>
<dbReference type="Gene3D" id="3.30.70.270">
    <property type="match status" value="2"/>
</dbReference>
<organism evidence="4 5">
    <name type="scientific">Trifolium subterraneum</name>
    <name type="common">Subterranean clover</name>
    <dbReference type="NCBI Taxonomy" id="3900"/>
    <lineage>
        <taxon>Eukaryota</taxon>
        <taxon>Viridiplantae</taxon>
        <taxon>Streptophyta</taxon>
        <taxon>Embryophyta</taxon>
        <taxon>Tracheophyta</taxon>
        <taxon>Spermatophyta</taxon>
        <taxon>Magnoliopsida</taxon>
        <taxon>eudicotyledons</taxon>
        <taxon>Gunneridae</taxon>
        <taxon>Pentapetalae</taxon>
        <taxon>rosids</taxon>
        <taxon>fabids</taxon>
        <taxon>Fabales</taxon>
        <taxon>Fabaceae</taxon>
        <taxon>Papilionoideae</taxon>
        <taxon>50 kb inversion clade</taxon>
        <taxon>NPAAA clade</taxon>
        <taxon>Hologalegina</taxon>
        <taxon>IRL clade</taxon>
        <taxon>Trifolieae</taxon>
        <taxon>Trifolium</taxon>
    </lineage>
</organism>
<dbReference type="GO" id="GO:0003824">
    <property type="term" value="F:catalytic activity"/>
    <property type="evidence" value="ECO:0007669"/>
    <property type="project" value="UniProtKB-KW"/>
</dbReference>
<evidence type="ECO:0000256" key="1">
    <source>
        <dbReference type="ARBA" id="ARBA00023268"/>
    </source>
</evidence>
<reference evidence="5" key="1">
    <citation type="journal article" date="2017" name="Front. Plant Sci.">
        <title>Climate Clever Clovers: New Paradigm to Reduce the Environmental Footprint of Ruminants by Breeding Low Methanogenic Forages Utilizing Haplotype Variation.</title>
        <authorList>
            <person name="Kaur P."/>
            <person name="Appels R."/>
            <person name="Bayer P.E."/>
            <person name="Keeble-Gagnere G."/>
            <person name="Wang J."/>
            <person name="Hirakawa H."/>
            <person name="Shirasawa K."/>
            <person name="Vercoe P."/>
            <person name="Stefanova K."/>
            <person name="Durmic Z."/>
            <person name="Nichols P."/>
            <person name="Revell C."/>
            <person name="Isobe S.N."/>
            <person name="Edwards D."/>
            <person name="Erskine W."/>
        </authorList>
    </citation>
    <scope>NUCLEOTIDE SEQUENCE [LARGE SCALE GENOMIC DNA]</scope>
    <source>
        <strain evidence="5">cv. Daliak</strain>
    </source>
</reference>
<protein>
    <recommendedName>
        <fullName evidence="3">Reverse transcriptase/retrotransposon-derived protein RNase H-like domain-containing protein</fullName>
    </recommendedName>
</protein>
<dbReference type="Proteomes" id="UP000242715">
    <property type="component" value="Unassembled WGS sequence"/>
</dbReference>
<keyword evidence="2" id="KW-0472">Membrane</keyword>
<dbReference type="InterPro" id="IPR043502">
    <property type="entry name" value="DNA/RNA_pol_sf"/>
</dbReference>
<dbReference type="FunFam" id="3.30.70.270:FF:000020">
    <property type="entry name" value="Transposon Tf2-6 polyprotein-like Protein"/>
    <property type="match status" value="1"/>
</dbReference>
<evidence type="ECO:0000256" key="2">
    <source>
        <dbReference type="SAM" id="Phobius"/>
    </source>
</evidence>
<dbReference type="InterPro" id="IPR041577">
    <property type="entry name" value="RT_RNaseH_2"/>
</dbReference>
<dbReference type="SUPFAM" id="SSF56672">
    <property type="entry name" value="DNA/RNA polymerases"/>
    <property type="match status" value="1"/>
</dbReference>
<dbReference type="AlphaFoldDB" id="A0A2Z6NJF7"/>
<dbReference type="EMBL" id="DF974000">
    <property type="protein sequence ID" value="GAU43896.1"/>
    <property type="molecule type" value="Genomic_DNA"/>
</dbReference>
<feature type="transmembrane region" description="Helical" evidence="2">
    <location>
        <begin position="174"/>
        <end position="194"/>
    </location>
</feature>
<evidence type="ECO:0000259" key="3">
    <source>
        <dbReference type="Pfam" id="PF17919"/>
    </source>
</evidence>
<dbReference type="Pfam" id="PF17919">
    <property type="entry name" value="RT_RNaseH_2"/>
    <property type="match status" value="1"/>
</dbReference>
<dbReference type="PANTHER" id="PTHR37984:SF5">
    <property type="entry name" value="PROTEIN NYNRIN-LIKE"/>
    <property type="match status" value="1"/>
</dbReference>
<keyword evidence="2" id="KW-0812">Transmembrane</keyword>
<dbReference type="PANTHER" id="PTHR37984">
    <property type="entry name" value="PROTEIN CBG26694"/>
    <property type="match status" value="1"/>
</dbReference>
<sequence>MGFDGRTEDRLARIETVVESLLQNATDSQCDAANSSYHHHRPPFQTRNVKLEFPTHAIEWIFKAEQFFEYYAIPDEDRLTIAAVHLDQKVVPWYQMMQPEDDNLPELEIDQTTQPHIDLDDQDLELHLSLNALKGSSGLDTIKFTVFVGNGNALTPEGTMRDLKVSVQGQELKLLVYLLPIVGADLILGATWLATLGPHVANYQALTLKFFQQGHFITLQGDKSNTPQQAQLNYMRRLHTTEAISEYFTIHITDLDGPQDNRLTLPQDMNLELDRHKTAFRTHHGHYECPSFATHLQHLEKVLQTLQDNTLFVKLSKCAFGVQQVDYLGHTVSGSGVAMDYSKIHTELDWPTPVNIKQLRGFSGLTGYYRKFIKSYAQIATPLTELLKKDASKWNAEADVAFNKLKQAITSAHVLALPQFTIPFTLETDGSGLGIGAVLS</sequence>
<evidence type="ECO:0000313" key="5">
    <source>
        <dbReference type="Proteomes" id="UP000242715"/>
    </source>
</evidence>
<dbReference type="InterPro" id="IPR050951">
    <property type="entry name" value="Retrovirus_Pol_polyprotein"/>
</dbReference>
<dbReference type="InterPro" id="IPR043128">
    <property type="entry name" value="Rev_trsase/Diguanyl_cyclase"/>
</dbReference>
<keyword evidence="5" id="KW-1185">Reference proteome</keyword>
<proteinExistence type="predicted"/>
<name>A0A2Z6NJF7_TRISU</name>
<gene>
    <name evidence="4" type="ORF">TSUD_399440</name>
</gene>
<keyword evidence="1" id="KW-0511">Multifunctional enzyme</keyword>
<dbReference type="CDD" id="cd00303">
    <property type="entry name" value="retropepsin_like"/>
    <property type="match status" value="1"/>
</dbReference>